<organism evidence="2 3">
    <name type="scientific">Salinicola lusitanus</name>
    <dbReference type="NCBI Taxonomy" id="1949085"/>
    <lineage>
        <taxon>Bacteria</taxon>
        <taxon>Pseudomonadati</taxon>
        <taxon>Pseudomonadota</taxon>
        <taxon>Gammaproteobacteria</taxon>
        <taxon>Oceanospirillales</taxon>
        <taxon>Halomonadaceae</taxon>
        <taxon>Salinicola</taxon>
    </lineage>
</organism>
<feature type="transmembrane region" description="Helical" evidence="1">
    <location>
        <begin position="101"/>
        <end position="119"/>
    </location>
</feature>
<keyword evidence="3" id="KW-1185">Reference proteome</keyword>
<feature type="transmembrane region" description="Helical" evidence="1">
    <location>
        <begin position="48"/>
        <end position="64"/>
    </location>
</feature>
<evidence type="ECO:0000313" key="3">
    <source>
        <dbReference type="Proteomes" id="UP001453229"/>
    </source>
</evidence>
<protein>
    <recommendedName>
        <fullName evidence="4">Transporter</fullName>
    </recommendedName>
</protein>
<evidence type="ECO:0008006" key="4">
    <source>
        <dbReference type="Google" id="ProtNLM"/>
    </source>
</evidence>
<feature type="transmembrane region" description="Helical" evidence="1">
    <location>
        <begin position="131"/>
        <end position="151"/>
    </location>
</feature>
<dbReference type="EMBL" id="CP151919">
    <property type="protein sequence ID" value="XAD52502.1"/>
    <property type="molecule type" value="Genomic_DNA"/>
</dbReference>
<gene>
    <name evidence="2" type="ORF">AAGT95_11640</name>
</gene>
<keyword evidence="1" id="KW-1133">Transmembrane helix</keyword>
<proteinExistence type="predicted"/>
<dbReference type="Proteomes" id="UP001453229">
    <property type="component" value="Chromosome"/>
</dbReference>
<feature type="transmembrane region" description="Helical" evidence="1">
    <location>
        <begin position="9"/>
        <end position="28"/>
    </location>
</feature>
<keyword evidence="1" id="KW-0472">Membrane</keyword>
<reference evidence="2 3" key="1">
    <citation type="submission" date="2024-04" db="EMBL/GenBank/DDBJ databases">
        <title>Salinicola lusitanus LLJ914,a marine bacterium isolated from the Okinawa Trough.</title>
        <authorList>
            <person name="Li J."/>
        </authorList>
    </citation>
    <scope>NUCLEOTIDE SEQUENCE [LARGE SCALE GENOMIC DNA]</scope>
    <source>
        <strain evidence="2 3">LLJ914</strain>
    </source>
</reference>
<evidence type="ECO:0000313" key="2">
    <source>
        <dbReference type="EMBL" id="XAD52502.1"/>
    </source>
</evidence>
<evidence type="ECO:0000256" key="1">
    <source>
        <dbReference type="SAM" id="Phobius"/>
    </source>
</evidence>
<accession>A0ABZ3CMW7</accession>
<keyword evidence="1" id="KW-0812">Transmembrane</keyword>
<name>A0ABZ3CMW7_9GAMM</name>
<dbReference type="RefSeq" id="WP_342593875.1">
    <property type="nucleotide sequence ID" value="NZ_CP151919.1"/>
</dbReference>
<feature type="transmembrane region" description="Helical" evidence="1">
    <location>
        <begin position="71"/>
        <end position="89"/>
    </location>
</feature>
<sequence length="247" mass="27037">MTKFSFGAVSARAGAYIILLAGLMQAVLMIDARHAGAPDFSETSLTELTQALLLLICAIVMGFLRYRYRVLRSISLLMGAFFTVSLIRENDLWLDTYVFDGAWECLVALVGLPAIFATIRARRDFLEEFAQVSNSLGFGLFAGGFLTTYVFSRLYGRSELWHALMGEHYLRIVKDAAEEITELTGYSLLLFASIELLLMGQALHRARAVPAERSRASIEDGDTGLAAIATCHSMHPTPASPGTGNSL</sequence>